<dbReference type="InterPro" id="IPR046346">
    <property type="entry name" value="Aminoacid_DH-like_N_sf"/>
</dbReference>
<name>A0A0W8EUH3_9ZZZZ</name>
<dbReference type="NCBIfam" id="TIGR00507">
    <property type="entry name" value="aroE"/>
    <property type="match status" value="1"/>
</dbReference>
<dbReference type="InterPro" id="IPR041121">
    <property type="entry name" value="SDH_C"/>
</dbReference>
<evidence type="ECO:0000256" key="3">
    <source>
        <dbReference type="ARBA" id="ARBA00022857"/>
    </source>
</evidence>
<dbReference type="SUPFAM" id="SSF51735">
    <property type="entry name" value="NAD(P)-binding Rossmann-fold domains"/>
    <property type="match status" value="1"/>
</dbReference>
<keyword evidence="3" id="KW-0521">NADP</keyword>
<dbReference type="Pfam" id="PF18317">
    <property type="entry name" value="SDH_C"/>
    <property type="match status" value="1"/>
</dbReference>
<evidence type="ECO:0000256" key="5">
    <source>
        <dbReference type="ARBA" id="ARBA00023141"/>
    </source>
</evidence>
<dbReference type="EC" id="1.1.1.25" evidence="1"/>
<gene>
    <name evidence="9" type="ORF">ASZ90_016457</name>
</gene>
<evidence type="ECO:0000256" key="4">
    <source>
        <dbReference type="ARBA" id="ARBA00023002"/>
    </source>
</evidence>
<dbReference type="GO" id="GO:0005829">
    <property type="term" value="C:cytosol"/>
    <property type="evidence" value="ECO:0007669"/>
    <property type="project" value="TreeGrafter"/>
</dbReference>
<evidence type="ECO:0000256" key="2">
    <source>
        <dbReference type="ARBA" id="ARBA00022605"/>
    </source>
</evidence>
<keyword evidence="4 9" id="KW-0560">Oxidoreductase</keyword>
<dbReference type="GO" id="GO:0008652">
    <property type="term" value="P:amino acid biosynthetic process"/>
    <property type="evidence" value="ECO:0007669"/>
    <property type="project" value="UniProtKB-KW"/>
</dbReference>
<dbReference type="GO" id="GO:0050661">
    <property type="term" value="F:NADP binding"/>
    <property type="evidence" value="ECO:0007669"/>
    <property type="project" value="InterPro"/>
</dbReference>
<dbReference type="InterPro" id="IPR013708">
    <property type="entry name" value="Shikimate_DH-bd_N"/>
</dbReference>
<dbReference type="UniPathway" id="UPA00053">
    <property type="reaction ID" value="UER00087"/>
</dbReference>
<dbReference type="GO" id="GO:0009073">
    <property type="term" value="P:aromatic amino acid family biosynthetic process"/>
    <property type="evidence" value="ECO:0007669"/>
    <property type="project" value="UniProtKB-KW"/>
</dbReference>
<dbReference type="SUPFAM" id="SSF53223">
    <property type="entry name" value="Aminoacid dehydrogenase-like, N-terminal domain"/>
    <property type="match status" value="1"/>
</dbReference>
<dbReference type="InterPro" id="IPR022893">
    <property type="entry name" value="Shikimate_DH_fam"/>
</dbReference>
<dbReference type="InterPro" id="IPR011342">
    <property type="entry name" value="Shikimate_DH"/>
</dbReference>
<dbReference type="Pfam" id="PF08501">
    <property type="entry name" value="Shikimate_dh_N"/>
    <property type="match status" value="1"/>
</dbReference>
<evidence type="ECO:0000259" key="8">
    <source>
        <dbReference type="Pfam" id="PF18317"/>
    </source>
</evidence>
<organism evidence="9">
    <name type="scientific">hydrocarbon metagenome</name>
    <dbReference type="NCBI Taxonomy" id="938273"/>
    <lineage>
        <taxon>unclassified sequences</taxon>
        <taxon>metagenomes</taxon>
        <taxon>ecological metagenomes</taxon>
    </lineage>
</organism>
<dbReference type="GO" id="GO:0009423">
    <property type="term" value="P:chorismate biosynthetic process"/>
    <property type="evidence" value="ECO:0007669"/>
    <property type="project" value="UniProtKB-UniPathway"/>
</dbReference>
<evidence type="ECO:0000259" key="7">
    <source>
        <dbReference type="Pfam" id="PF08501"/>
    </source>
</evidence>
<dbReference type="PANTHER" id="PTHR21089">
    <property type="entry name" value="SHIKIMATE DEHYDROGENASE"/>
    <property type="match status" value="1"/>
</dbReference>
<keyword evidence="5" id="KW-0057">Aromatic amino acid biosynthesis</keyword>
<comment type="caution">
    <text evidence="9">The sequence shown here is derived from an EMBL/GenBank/DDBJ whole genome shotgun (WGS) entry which is preliminary data.</text>
</comment>
<feature type="domain" description="SDH C-terminal" evidence="8">
    <location>
        <begin position="238"/>
        <end position="264"/>
    </location>
</feature>
<feature type="domain" description="Shikimate dehydrogenase substrate binding N-terminal" evidence="7">
    <location>
        <begin position="18"/>
        <end position="98"/>
    </location>
</feature>
<dbReference type="EMBL" id="LNQE01001731">
    <property type="protein sequence ID" value="KUG12245.1"/>
    <property type="molecule type" value="Genomic_DNA"/>
</dbReference>
<protein>
    <recommendedName>
        <fullName evidence="1">shikimate dehydrogenase (NADP(+))</fullName>
        <ecNumber evidence="1">1.1.1.25</ecNumber>
    </recommendedName>
</protein>
<dbReference type="GO" id="GO:0004764">
    <property type="term" value="F:shikimate 3-dehydrogenase (NADP+) activity"/>
    <property type="evidence" value="ECO:0007669"/>
    <property type="project" value="UniProtKB-EC"/>
</dbReference>
<dbReference type="PANTHER" id="PTHR21089:SF1">
    <property type="entry name" value="BIFUNCTIONAL 3-DEHYDROQUINATE DEHYDRATASE_SHIKIMATE DEHYDROGENASE, CHLOROPLASTIC"/>
    <property type="match status" value="1"/>
</dbReference>
<evidence type="ECO:0000259" key="6">
    <source>
        <dbReference type="Pfam" id="PF01488"/>
    </source>
</evidence>
<accession>A0A0W8EUH3</accession>
<sequence>MALSAPGAWDPRTRLYAIVGNPAVQSKSPVLFNRLFAQYGLRCHYLRFQDPSLSRILRLADELGLRGISVTIPFKQTIIPALTDIEDHGRAIGAVNTVVMCGTRKSGYNTDWLGIRDPLADHSGERAVVLGAGGAAAAAVYALLSLNMEVTILNRTVETARLLGERFGCAAGPLAAFDQAAPDVVVNATPVGMAPESRSPLQKHQLRPSMTIFDLVYTPPETPLLRFARNTGCRTIPGTEMFVRQAAAQFRHFTGIAAPLDLVRSMMP</sequence>
<keyword evidence="2" id="KW-0028">Amino-acid biosynthesis</keyword>
<dbReference type="Gene3D" id="3.40.50.720">
    <property type="entry name" value="NAD(P)-binding Rossmann-like Domain"/>
    <property type="match status" value="1"/>
</dbReference>
<proteinExistence type="inferred from homology"/>
<evidence type="ECO:0000256" key="1">
    <source>
        <dbReference type="ARBA" id="ARBA00012962"/>
    </source>
</evidence>
<dbReference type="Pfam" id="PF01488">
    <property type="entry name" value="Shikimate_DH"/>
    <property type="match status" value="1"/>
</dbReference>
<dbReference type="AlphaFoldDB" id="A0A0W8EUH3"/>
<dbReference type="HAMAP" id="MF_00222">
    <property type="entry name" value="Shikimate_DH_AroE"/>
    <property type="match status" value="1"/>
</dbReference>
<dbReference type="GO" id="GO:0019632">
    <property type="term" value="P:shikimate metabolic process"/>
    <property type="evidence" value="ECO:0007669"/>
    <property type="project" value="InterPro"/>
</dbReference>
<dbReference type="CDD" id="cd01065">
    <property type="entry name" value="NAD_bind_Shikimate_DH"/>
    <property type="match status" value="1"/>
</dbReference>
<dbReference type="Gene3D" id="3.40.50.10860">
    <property type="entry name" value="Leucine Dehydrogenase, chain A, domain 1"/>
    <property type="match status" value="1"/>
</dbReference>
<evidence type="ECO:0000313" key="9">
    <source>
        <dbReference type="EMBL" id="KUG12245.1"/>
    </source>
</evidence>
<reference evidence="9" key="1">
    <citation type="journal article" date="2015" name="Proc. Natl. Acad. Sci. U.S.A.">
        <title>Networks of energetic and metabolic interactions define dynamics in microbial communities.</title>
        <authorList>
            <person name="Embree M."/>
            <person name="Liu J.K."/>
            <person name="Al-Bassam M.M."/>
            <person name="Zengler K."/>
        </authorList>
    </citation>
    <scope>NUCLEOTIDE SEQUENCE</scope>
</reference>
<dbReference type="InterPro" id="IPR006151">
    <property type="entry name" value="Shikm_DH/Glu-tRNA_Rdtase"/>
</dbReference>
<dbReference type="InterPro" id="IPR036291">
    <property type="entry name" value="NAD(P)-bd_dom_sf"/>
</dbReference>
<feature type="domain" description="Quinate/shikimate 5-dehydrogenase/glutamyl-tRNA reductase" evidence="6">
    <location>
        <begin position="121"/>
        <end position="189"/>
    </location>
</feature>